<evidence type="ECO:0000313" key="3">
    <source>
        <dbReference type="EMBL" id="KZZ89493.1"/>
    </source>
</evidence>
<dbReference type="PANTHER" id="PTHR12847">
    <property type="entry name" value="ATP-BINDING CASSETTE ABC TRANSPORTER-RELATED"/>
    <property type="match status" value="1"/>
</dbReference>
<dbReference type="OrthoDB" id="10265489at2759"/>
<organism evidence="3 4">
    <name type="scientific">Ascosphaera apis ARSEF 7405</name>
    <dbReference type="NCBI Taxonomy" id="392613"/>
    <lineage>
        <taxon>Eukaryota</taxon>
        <taxon>Fungi</taxon>
        <taxon>Dikarya</taxon>
        <taxon>Ascomycota</taxon>
        <taxon>Pezizomycotina</taxon>
        <taxon>Eurotiomycetes</taxon>
        <taxon>Eurotiomycetidae</taxon>
        <taxon>Onygenales</taxon>
        <taxon>Ascosphaeraceae</taxon>
        <taxon>Ascosphaera</taxon>
    </lineage>
</organism>
<dbReference type="InterPro" id="IPR012466">
    <property type="entry name" value="NECAP_PHear"/>
</dbReference>
<feature type="compositionally biased region" description="Low complexity" evidence="1">
    <location>
        <begin position="384"/>
        <end position="398"/>
    </location>
</feature>
<sequence length="407" mass="42174">MCDLVDPATNEALPSDSIQRVLFICHPVHVYAIPPLKSMKGYKAADWTGPSQGEADGNGKEIFVARLRVMETAIPVPTTASPRHGPFGRSSPASADGKETTEKVKTDILLEDPSTGALFAAAPYTSASAVEQTIDSSRFFVLRVVGDGGRKAMLGIGFEDRSQSFDFGVTLQDARKVLGFASKSTSIASGAEADAGSSKAASNPALSAVTSAIQRSGTPRPIITGAAAGLAGRDLPGRGASPRTGSPAGVTPLRPATGRSSGFASPVKPASPINYSLKPGQTINVNIPGRRPSPLPTTSPASSSPLATPEQEKKALFSLAPPPPPANSTRTPSTAFSSNDSFFPLPPPPPSGSVDRRRRPPPAQAASTDKDDKLHEAAFPTPPSSTGGTTDNENNNTFDDSDFGEFQ</sequence>
<dbReference type="PANTHER" id="PTHR12847:SF9">
    <property type="entry name" value="NECAP-LIKE PROTEIN CG9132"/>
    <property type="match status" value="1"/>
</dbReference>
<evidence type="ECO:0000259" key="2">
    <source>
        <dbReference type="Pfam" id="PF07933"/>
    </source>
</evidence>
<evidence type="ECO:0000313" key="4">
    <source>
        <dbReference type="Proteomes" id="UP000242877"/>
    </source>
</evidence>
<dbReference type="CDD" id="cd13228">
    <property type="entry name" value="PHear_NECAP"/>
    <property type="match status" value="1"/>
</dbReference>
<feature type="region of interest" description="Disordered" evidence="1">
    <location>
        <begin position="230"/>
        <end position="407"/>
    </location>
</feature>
<dbReference type="VEuPathDB" id="FungiDB:AAP_04248"/>
<name>A0A162I732_9EURO</name>
<dbReference type="GO" id="GO:0006897">
    <property type="term" value="P:endocytosis"/>
    <property type="evidence" value="ECO:0007669"/>
    <property type="project" value="InterPro"/>
</dbReference>
<keyword evidence="4" id="KW-1185">Reference proteome</keyword>
<dbReference type="GO" id="GO:0030125">
    <property type="term" value="C:clathrin vesicle coat"/>
    <property type="evidence" value="ECO:0007669"/>
    <property type="project" value="TreeGrafter"/>
</dbReference>
<feature type="domain" description="NECAP PHear" evidence="2">
    <location>
        <begin position="18"/>
        <end position="187"/>
    </location>
</feature>
<dbReference type="AlphaFoldDB" id="A0A162I732"/>
<accession>A0A162I732</accession>
<feature type="region of interest" description="Disordered" evidence="1">
    <location>
        <begin position="76"/>
        <end position="102"/>
    </location>
</feature>
<evidence type="ECO:0000256" key="1">
    <source>
        <dbReference type="SAM" id="MobiDB-lite"/>
    </source>
</evidence>
<dbReference type="Proteomes" id="UP000242877">
    <property type="component" value="Unassembled WGS sequence"/>
</dbReference>
<dbReference type="Pfam" id="PF07933">
    <property type="entry name" value="DUF1681"/>
    <property type="match status" value="1"/>
</dbReference>
<reference evidence="3 4" key="1">
    <citation type="journal article" date="2016" name="Genome Biol. Evol.">
        <title>Divergent and convergent evolution of fungal pathogenicity.</title>
        <authorList>
            <person name="Shang Y."/>
            <person name="Xiao G."/>
            <person name="Zheng P."/>
            <person name="Cen K."/>
            <person name="Zhan S."/>
            <person name="Wang C."/>
        </authorList>
    </citation>
    <scope>NUCLEOTIDE SEQUENCE [LARGE SCALE GENOMIC DNA]</scope>
    <source>
        <strain evidence="3 4">ARSEF 7405</strain>
    </source>
</reference>
<feature type="compositionally biased region" description="Low complexity" evidence="1">
    <location>
        <begin position="327"/>
        <end position="343"/>
    </location>
</feature>
<feature type="compositionally biased region" description="Low complexity" evidence="1">
    <location>
        <begin position="298"/>
        <end position="309"/>
    </location>
</feature>
<comment type="caution">
    <text evidence="3">The sequence shown here is derived from an EMBL/GenBank/DDBJ whole genome shotgun (WGS) entry which is preliminary data.</text>
</comment>
<dbReference type="InterPro" id="IPR011993">
    <property type="entry name" value="PH-like_dom_sf"/>
</dbReference>
<dbReference type="EMBL" id="AZGZ01000020">
    <property type="protein sequence ID" value="KZZ89493.1"/>
    <property type="molecule type" value="Genomic_DNA"/>
</dbReference>
<gene>
    <name evidence="3" type="ORF">AAP_04248</name>
</gene>
<dbReference type="SUPFAM" id="SSF50729">
    <property type="entry name" value="PH domain-like"/>
    <property type="match status" value="1"/>
</dbReference>
<proteinExistence type="predicted"/>
<protein>
    <submittedName>
        <fullName evidence="3">Adaptin ear-binding coat-associated protein 1 NECAP-1</fullName>
    </submittedName>
</protein>
<dbReference type="Gene3D" id="2.30.29.30">
    <property type="entry name" value="Pleckstrin-homology domain (PH domain)/Phosphotyrosine-binding domain (PTB)"/>
    <property type="match status" value="1"/>
</dbReference>